<keyword evidence="12 18" id="KW-0378">Hydrolase</keyword>
<proteinExistence type="inferred from homology"/>
<comment type="subcellular location">
    <subcellularLocation>
        <location evidence="18">Cell outer membrane</location>
        <topology evidence="18">Multi-pass membrane protein</topology>
    </subcellularLocation>
    <text evidence="18">One of the very few enzymes located there.</text>
</comment>
<comment type="catalytic activity">
    <reaction evidence="2 18">
        <text>a 1,2-diacyl-sn-glycero-3-phosphocholine + H2O = a 1-acyl-sn-glycero-3-phosphocholine + a fatty acid + H(+)</text>
        <dbReference type="Rhea" id="RHEA:15801"/>
        <dbReference type="ChEBI" id="CHEBI:15377"/>
        <dbReference type="ChEBI" id="CHEBI:15378"/>
        <dbReference type="ChEBI" id="CHEBI:28868"/>
        <dbReference type="ChEBI" id="CHEBI:57643"/>
        <dbReference type="ChEBI" id="CHEBI:58168"/>
        <dbReference type="EC" id="3.1.1.4"/>
    </reaction>
</comment>
<gene>
    <name evidence="20" type="ORF">G7026_08415</name>
</gene>
<keyword evidence="15 18" id="KW-0443">Lipid metabolism</keyword>
<evidence type="ECO:0000256" key="2">
    <source>
        <dbReference type="ARBA" id="ARBA00001604"/>
    </source>
</evidence>
<comment type="caution">
    <text evidence="20">The sequence shown here is derived from an EMBL/GenBank/DDBJ whole genome shotgun (WGS) entry which is preliminary data.</text>
</comment>
<evidence type="ECO:0000256" key="8">
    <source>
        <dbReference type="ARBA" id="ARBA00022452"/>
    </source>
</evidence>
<evidence type="ECO:0000256" key="1">
    <source>
        <dbReference type="ARBA" id="ARBA00000111"/>
    </source>
</evidence>
<evidence type="ECO:0000256" key="14">
    <source>
        <dbReference type="ARBA" id="ARBA00022963"/>
    </source>
</evidence>
<organism evidence="20 21">
    <name type="scientific">Stutzerimonas azotifigens</name>
    <dbReference type="NCBI Taxonomy" id="291995"/>
    <lineage>
        <taxon>Bacteria</taxon>
        <taxon>Pseudomonadati</taxon>
        <taxon>Pseudomonadota</taxon>
        <taxon>Gammaproteobacteria</taxon>
        <taxon>Pseudomonadales</taxon>
        <taxon>Pseudomonadaceae</taxon>
        <taxon>Stutzerimonas</taxon>
    </lineage>
</organism>
<feature type="signal peptide" evidence="18">
    <location>
        <begin position="1"/>
        <end position="25"/>
    </location>
</feature>
<evidence type="ECO:0000256" key="12">
    <source>
        <dbReference type="ARBA" id="ARBA00022801"/>
    </source>
</evidence>
<evidence type="ECO:0000256" key="11">
    <source>
        <dbReference type="ARBA" id="ARBA00022729"/>
    </source>
</evidence>
<evidence type="ECO:0000256" key="3">
    <source>
        <dbReference type="ARBA" id="ARBA00010525"/>
    </source>
</evidence>
<dbReference type="InterPro" id="IPR003187">
    <property type="entry name" value="PLipase_A1"/>
</dbReference>
<keyword evidence="9" id="KW-0812">Transmembrane</keyword>
<evidence type="ECO:0000256" key="6">
    <source>
        <dbReference type="ARBA" id="ARBA00013278"/>
    </source>
</evidence>
<evidence type="ECO:0000313" key="21">
    <source>
        <dbReference type="Proteomes" id="UP000786387"/>
    </source>
</evidence>
<comment type="cofactor">
    <cofactor evidence="18">
        <name>Ca(2+)</name>
        <dbReference type="ChEBI" id="CHEBI:29108"/>
    </cofactor>
    <text evidence="18">Binds 1 Ca(2+) ion per monomer. In the dimeric form the Ca(2+) is bound by different amino acids with binding of each Ca(2+) shared with ligands coming from each monomer. The Ca(2+) ion may have a role in catalysis.</text>
</comment>
<evidence type="ECO:0000256" key="17">
    <source>
        <dbReference type="ARBA" id="ARBA00023237"/>
    </source>
</evidence>
<comment type="function">
    <text evidence="18">Hydrolysis of phosphatidylcholine with phospholipase A2 (EC 3.1.1.4) and phospholipase A1 (EC 3.1.1.32) activities.</text>
</comment>
<evidence type="ECO:0000256" key="19">
    <source>
        <dbReference type="SAM" id="MobiDB-lite"/>
    </source>
</evidence>
<dbReference type="InterPro" id="IPR036541">
    <property type="entry name" value="PLipase_A1_sf"/>
</dbReference>
<keyword evidence="8" id="KW-1134">Transmembrane beta strand</keyword>
<dbReference type="PRINTS" id="PR01486">
    <property type="entry name" value="PHPHLIPASEA1"/>
</dbReference>
<dbReference type="Proteomes" id="UP000786387">
    <property type="component" value="Unassembled WGS sequence"/>
</dbReference>
<feature type="region of interest" description="Disordered" evidence="19">
    <location>
        <begin position="77"/>
        <end position="100"/>
    </location>
</feature>
<keyword evidence="13 18" id="KW-0106">Calcium</keyword>
<keyword evidence="10 18" id="KW-0479">Metal-binding</keyword>
<dbReference type="EMBL" id="JAAMRF010000003">
    <property type="protein sequence ID" value="MBA1273375.1"/>
    <property type="molecule type" value="Genomic_DNA"/>
</dbReference>
<protein>
    <recommendedName>
        <fullName evidence="7 18">Phospholipase A1</fullName>
        <ecNumber evidence="5 18">3.1.1.32</ecNumber>
        <ecNumber evidence="6 18">3.1.1.4</ecNumber>
    </recommendedName>
    <alternativeName>
        <fullName evidence="18">Phosphatidylcholine 1-acylhydrolase</fullName>
    </alternativeName>
</protein>
<sequence>MPPSILGRTALAWLFACLAAPATRANEIGPPATVGPAAESTWQHCQQLDGRDARLVCFDQWAQQQTVAAAAEPATLSRVQPSEVPRDDTPVTRVAPASPAGDCRDSQYSALSRFWELEAGSDCGTFGIRGYRPLSMSISTATNRPEMPASLAAGQAAEGADYQASEARIGLSLRTKVAQNLLTRNDIKQDSLWLGYSQQSTWQLFNEDLSRPFRSTDHEPEIMYVYPTDFGLPGGWRLRYAGAGVVHQSNGESEPHSRSWNRVYLMGGMEIGDRYQINGRIWHRIREAPANDDNPDIADYIGRAEITGRWNSDRSNSFDATLRSNLRSSGHGSIRLEWFKVIGDPATSNLRMHTQLFHGYGDTLVDYNRSRTVLSIGLSVVDF</sequence>
<comment type="subunit">
    <text evidence="4 18">Homodimer; dimerization is reversible, and the dimeric form is the active one.</text>
</comment>
<evidence type="ECO:0000256" key="15">
    <source>
        <dbReference type="ARBA" id="ARBA00023098"/>
    </source>
</evidence>
<dbReference type="Gene3D" id="2.40.230.10">
    <property type="entry name" value="Phospholipase A1"/>
    <property type="match status" value="1"/>
</dbReference>
<evidence type="ECO:0000256" key="7">
    <source>
        <dbReference type="ARBA" id="ARBA00021726"/>
    </source>
</evidence>
<dbReference type="SUPFAM" id="SSF56931">
    <property type="entry name" value="Outer membrane phospholipase A (OMPLA)"/>
    <property type="match status" value="1"/>
</dbReference>
<evidence type="ECO:0000256" key="16">
    <source>
        <dbReference type="ARBA" id="ARBA00023136"/>
    </source>
</evidence>
<keyword evidence="16" id="KW-0472">Membrane</keyword>
<keyword evidence="17 18" id="KW-0998">Cell outer membrane</keyword>
<evidence type="ECO:0000313" key="20">
    <source>
        <dbReference type="EMBL" id="MBA1273375.1"/>
    </source>
</evidence>
<name>A0ABR5YZL9_9GAMM</name>
<evidence type="ECO:0000256" key="13">
    <source>
        <dbReference type="ARBA" id="ARBA00022837"/>
    </source>
</evidence>
<comment type="catalytic activity">
    <reaction evidence="1 18">
        <text>a 1,2-diacyl-sn-glycero-3-phosphocholine + H2O = a 2-acyl-sn-glycero-3-phosphocholine + a fatty acid + H(+)</text>
        <dbReference type="Rhea" id="RHEA:18689"/>
        <dbReference type="ChEBI" id="CHEBI:15377"/>
        <dbReference type="ChEBI" id="CHEBI:15378"/>
        <dbReference type="ChEBI" id="CHEBI:28868"/>
        <dbReference type="ChEBI" id="CHEBI:57643"/>
        <dbReference type="ChEBI" id="CHEBI:57875"/>
        <dbReference type="EC" id="3.1.1.32"/>
    </reaction>
</comment>
<evidence type="ECO:0000256" key="9">
    <source>
        <dbReference type="ARBA" id="ARBA00022692"/>
    </source>
</evidence>
<keyword evidence="11 18" id="KW-0732">Signal</keyword>
<dbReference type="PANTHER" id="PTHR40457:SF1">
    <property type="entry name" value="PHOSPHOLIPASE A1"/>
    <property type="match status" value="1"/>
</dbReference>
<keyword evidence="14 18" id="KW-0442">Lipid degradation</keyword>
<dbReference type="EC" id="3.1.1.32" evidence="5 18"/>
<evidence type="ECO:0000256" key="5">
    <source>
        <dbReference type="ARBA" id="ARBA00013179"/>
    </source>
</evidence>
<feature type="chain" id="PRO_5044952245" description="Phospholipase A1" evidence="18">
    <location>
        <begin position="26"/>
        <end position="383"/>
    </location>
</feature>
<reference evidence="20 21" key="1">
    <citation type="submission" date="2020-02" db="EMBL/GenBank/DDBJ databases">
        <title>Synteny-based analysis reveals conserved mechanism for high triclosan tolerance in Pseudomonas, as well as instances of horizontal transfer.</title>
        <authorList>
            <person name="Mcfarland A.G."/>
            <person name="Bertucci H.K."/>
            <person name="Litmann E."/>
            <person name="Shen J."/>
            <person name="Huttenhower C."/>
            <person name="Hartmann E.M."/>
        </authorList>
    </citation>
    <scope>NUCLEOTIDE SEQUENCE [LARGE SCALE GENOMIC DNA]</scope>
    <source>
        <strain evidence="20 21">115A1</strain>
    </source>
</reference>
<dbReference type="PANTHER" id="PTHR40457">
    <property type="entry name" value="PHOSPHOLIPASE A1"/>
    <property type="match status" value="1"/>
</dbReference>
<evidence type="ECO:0000256" key="10">
    <source>
        <dbReference type="ARBA" id="ARBA00022723"/>
    </source>
</evidence>
<dbReference type="EC" id="3.1.1.4" evidence="6 18"/>
<comment type="similarity">
    <text evidence="3 18">Belongs to the phospholipase A1 family.</text>
</comment>
<accession>A0ABR5YZL9</accession>
<evidence type="ECO:0000256" key="4">
    <source>
        <dbReference type="ARBA" id="ARBA00011702"/>
    </source>
</evidence>
<dbReference type="Pfam" id="PF02253">
    <property type="entry name" value="PLA1"/>
    <property type="match status" value="1"/>
</dbReference>
<keyword evidence="21" id="KW-1185">Reference proteome</keyword>
<evidence type="ECO:0000256" key="18">
    <source>
        <dbReference type="RuleBase" id="RU366027"/>
    </source>
</evidence>